<dbReference type="PROSITE" id="PS51996">
    <property type="entry name" value="TR_MART"/>
    <property type="match status" value="1"/>
</dbReference>
<dbReference type="EMBL" id="CAJNOH010007092">
    <property type="protein sequence ID" value="CAF1449292.1"/>
    <property type="molecule type" value="Genomic_DNA"/>
</dbReference>
<dbReference type="Gene3D" id="1.25.40.10">
    <property type="entry name" value="Tetratricopeptide repeat domain"/>
    <property type="match status" value="2"/>
</dbReference>
<dbReference type="Gene3D" id="3.90.176.10">
    <property type="entry name" value="Toxin ADP-ribosyltransferase, Chain A, domain 1"/>
    <property type="match status" value="1"/>
</dbReference>
<dbReference type="SMART" id="SM00028">
    <property type="entry name" value="TPR"/>
    <property type="match status" value="4"/>
</dbReference>
<dbReference type="Proteomes" id="UP000663854">
    <property type="component" value="Unassembled WGS sequence"/>
</dbReference>
<dbReference type="Proteomes" id="UP000663870">
    <property type="component" value="Unassembled WGS sequence"/>
</dbReference>
<evidence type="ECO:0000256" key="2">
    <source>
        <dbReference type="ARBA" id="ARBA00022803"/>
    </source>
</evidence>
<evidence type="ECO:0000256" key="1">
    <source>
        <dbReference type="ARBA" id="ARBA00022737"/>
    </source>
</evidence>
<proteinExistence type="predicted"/>
<dbReference type="EMBL" id="CAJNOL010008719">
    <property type="protein sequence ID" value="CAF1638409.1"/>
    <property type="molecule type" value="Genomic_DNA"/>
</dbReference>
<evidence type="ECO:0000313" key="7">
    <source>
        <dbReference type="Proteomes" id="UP000663870"/>
    </source>
</evidence>
<dbReference type="InterPro" id="IPR019734">
    <property type="entry name" value="TPR_rpt"/>
</dbReference>
<feature type="repeat" description="TPR" evidence="3">
    <location>
        <begin position="419"/>
        <end position="452"/>
    </location>
</feature>
<dbReference type="SUPFAM" id="SSF56399">
    <property type="entry name" value="ADP-ribosylation"/>
    <property type="match status" value="1"/>
</dbReference>
<evidence type="ECO:0000256" key="3">
    <source>
        <dbReference type="PROSITE-ProRule" id="PRU00339"/>
    </source>
</evidence>
<evidence type="ECO:0000313" key="4">
    <source>
        <dbReference type="EMBL" id="CAF1449292.1"/>
    </source>
</evidence>
<dbReference type="PANTHER" id="PTHR45641">
    <property type="entry name" value="TETRATRICOPEPTIDE REPEAT PROTEIN (AFU_ORTHOLOGUE AFUA_6G03870)"/>
    <property type="match status" value="1"/>
</dbReference>
<dbReference type="Pfam" id="PF13424">
    <property type="entry name" value="TPR_12"/>
    <property type="match status" value="1"/>
</dbReference>
<evidence type="ECO:0000313" key="6">
    <source>
        <dbReference type="Proteomes" id="UP000663854"/>
    </source>
</evidence>
<dbReference type="PANTHER" id="PTHR45641:SF1">
    <property type="entry name" value="AAA+ ATPASE DOMAIN-CONTAINING PROTEIN"/>
    <property type="match status" value="1"/>
</dbReference>
<reference evidence="4" key="1">
    <citation type="submission" date="2021-02" db="EMBL/GenBank/DDBJ databases">
        <authorList>
            <person name="Nowell W R."/>
        </authorList>
    </citation>
    <scope>NUCLEOTIDE SEQUENCE</scope>
</reference>
<keyword evidence="7" id="KW-1185">Reference proteome</keyword>
<gene>
    <name evidence="5" type="ORF">JXQ802_LOCUS52828</name>
    <name evidence="4" type="ORF">PYM288_LOCUS36478</name>
</gene>
<protein>
    <recommendedName>
        <fullName evidence="8">Tetratricopeptide repeat protein</fullName>
    </recommendedName>
</protein>
<feature type="repeat" description="TPR" evidence="3">
    <location>
        <begin position="339"/>
        <end position="372"/>
    </location>
</feature>
<sequence length="477" mass="56039">MTTQIKPIFKLSRFQKYIKNNENINEKIVLIITDRQLLEKFHDEMKIIAIYVYSDTETEEESEAQAFYWYSTEIFLYSILNEALRNQDIDALFAMYYFIFDLTHQLVEQHRKFLHESNTKKLTLYRGQKMFMNEFELLCNSQDQFISFNSFLSTSDDKEVALVFADIPSTTTSKPILFEIIIDTNMKTVPFSKIKDQSNFHDEADTIINVGAIFRIDQVKCNENEEISTVRLLLCSEDDYELNSILQYEEDKIQLADFDALGWVFYKQGLHDREKLFFENLLEELLKLKGSLHDITNCYRGLGFVLHEKEEYDEALKNHKEELKIRLQMDPTSTHINIATNYMAIANVYQWKKKYKMAFKYIVQAYKIVPSNREELSQLYTIVADVYQGNNQFELAGKYYQKALNSALVHYPENYFEIAVIYRNVGALYSKLGGNTEALDCYSKAREILLKSSLKNHKIFVELEEAMEARAKAIDDK</sequence>
<evidence type="ECO:0008006" key="8">
    <source>
        <dbReference type="Google" id="ProtNLM"/>
    </source>
</evidence>
<dbReference type="SUPFAM" id="SSF48452">
    <property type="entry name" value="TPR-like"/>
    <property type="match status" value="2"/>
</dbReference>
<keyword evidence="2 3" id="KW-0802">TPR repeat</keyword>
<evidence type="ECO:0000313" key="5">
    <source>
        <dbReference type="EMBL" id="CAF1638409.1"/>
    </source>
</evidence>
<dbReference type="PROSITE" id="PS50005">
    <property type="entry name" value="TPR"/>
    <property type="match status" value="2"/>
</dbReference>
<keyword evidence="1" id="KW-0677">Repeat</keyword>
<comment type="caution">
    <text evidence="4">The sequence shown here is derived from an EMBL/GenBank/DDBJ whole genome shotgun (WGS) entry which is preliminary data.</text>
</comment>
<accession>A0A815PHQ4</accession>
<dbReference type="AlphaFoldDB" id="A0A815PHQ4"/>
<dbReference type="InterPro" id="IPR011990">
    <property type="entry name" value="TPR-like_helical_dom_sf"/>
</dbReference>
<organism evidence="4 6">
    <name type="scientific">Rotaria sordida</name>
    <dbReference type="NCBI Taxonomy" id="392033"/>
    <lineage>
        <taxon>Eukaryota</taxon>
        <taxon>Metazoa</taxon>
        <taxon>Spiralia</taxon>
        <taxon>Gnathifera</taxon>
        <taxon>Rotifera</taxon>
        <taxon>Eurotatoria</taxon>
        <taxon>Bdelloidea</taxon>
        <taxon>Philodinida</taxon>
        <taxon>Philodinidae</taxon>
        <taxon>Rotaria</taxon>
    </lineage>
</organism>
<name>A0A815PHQ4_9BILA</name>